<feature type="transmembrane region" description="Helical" evidence="1">
    <location>
        <begin position="6"/>
        <end position="24"/>
    </location>
</feature>
<proteinExistence type="predicted"/>
<comment type="caution">
    <text evidence="2">The sequence shown here is derived from an EMBL/GenBank/DDBJ whole genome shotgun (WGS) entry which is preliminary data.</text>
</comment>
<reference evidence="2 3" key="1">
    <citation type="submission" date="2021-01" db="EMBL/GenBank/DDBJ databases">
        <title>Whole genome shotgun sequence of Catellatospora bangladeshensis NBRC 107357.</title>
        <authorList>
            <person name="Komaki H."/>
            <person name="Tamura T."/>
        </authorList>
    </citation>
    <scope>NUCLEOTIDE SEQUENCE [LARGE SCALE GENOMIC DNA]</scope>
    <source>
        <strain evidence="2 3">NBRC 107357</strain>
    </source>
</reference>
<dbReference type="Proteomes" id="UP000601223">
    <property type="component" value="Unassembled WGS sequence"/>
</dbReference>
<evidence type="ECO:0000313" key="3">
    <source>
        <dbReference type="Proteomes" id="UP000601223"/>
    </source>
</evidence>
<evidence type="ECO:0000313" key="2">
    <source>
        <dbReference type="EMBL" id="GIF80264.1"/>
    </source>
</evidence>
<dbReference type="AlphaFoldDB" id="A0A8J3JCQ9"/>
<keyword evidence="1" id="KW-1133">Transmembrane helix</keyword>
<gene>
    <name evidence="2" type="ORF">Cba03nite_16130</name>
</gene>
<evidence type="ECO:0000256" key="1">
    <source>
        <dbReference type="SAM" id="Phobius"/>
    </source>
</evidence>
<keyword evidence="3" id="KW-1185">Reference proteome</keyword>
<dbReference type="EMBL" id="BONF01000009">
    <property type="protein sequence ID" value="GIF80264.1"/>
    <property type="molecule type" value="Genomic_DNA"/>
</dbReference>
<keyword evidence="1" id="KW-0472">Membrane</keyword>
<feature type="transmembrane region" description="Helical" evidence="1">
    <location>
        <begin position="52"/>
        <end position="74"/>
    </location>
</feature>
<sequence length="84" mass="8821">MSGDALMIGIIGVLLGLFVGRRWLKMQQARAGYKGAVAGVPKAKAAVKSARAAWLLATRGAMLAAVLLIVYFLATTTAVFQTAR</sequence>
<keyword evidence="1" id="KW-0812">Transmembrane</keyword>
<dbReference type="RefSeq" id="WP_203743656.1">
    <property type="nucleotide sequence ID" value="NZ_BONF01000009.1"/>
</dbReference>
<name>A0A8J3JCQ9_9ACTN</name>
<protein>
    <submittedName>
        <fullName evidence="2">Uncharacterized protein</fullName>
    </submittedName>
</protein>
<accession>A0A8J3JCQ9</accession>
<organism evidence="2 3">
    <name type="scientific">Catellatospora bangladeshensis</name>
    <dbReference type="NCBI Taxonomy" id="310355"/>
    <lineage>
        <taxon>Bacteria</taxon>
        <taxon>Bacillati</taxon>
        <taxon>Actinomycetota</taxon>
        <taxon>Actinomycetes</taxon>
        <taxon>Micromonosporales</taxon>
        <taxon>Micromonosporaceae</taxon>
        <taxon>Catellatospora</taxon>
    </lineage>
</organism>